<comment type="caution">
    <text evidence="2">The sequence shown here is derived from an EMBL/GenBank/DDBJ whole genome shotgun (WGS) entry which is preliminary data.</text>
</comment>
<dbReference type="Proteomes" id="UP000287033">
    <property type="component" value="Unassembled WGS sequence"/>
</dbReference>
<feature type="region of interest" description="Disordered" evidence="1">
    <location>
        <begin position="37"/>
        <end position="72"/>
    </location>
</feature>
<dbReference type="AlphaFoldDB" id="A0A401TWR5"/>
<protein>
    <submittedName>
        <fullName evidence="2">Uncharacterized protein</fullName>
    </submittedName>
</protein>
<name>A0A401TWR5_CHIPU</name>
<evidence type="ECO:0000313" key="2">
    <source>
        <dbReference type="EMBL" id="GCC47072.1"/>
    </source>
</evidence>
<dbReference type="EMBL" id="BEZZ01200311">
    <property type="protein sequence ID" value="GCC47072.1"/>
    <property type="molecule type" value="Genomic_DNA"/>
</dbReference>
<accession>A0A401TWR5</accession>
<sequence>MEADAVIEDKSIELMVSESRSSGSGWGSGKAVCGLCSRPQARPGGRPRHRPHILPESQVRSHRKGCSPSLRL</sequence>
<evidence type="ECO:0000256" key="1">
    <source>
        <dbReference type="SAM" id="MobiDB-lite"/>
    </source>
</evidence>
<evidence type="ECO:0000313" key="3">
    <source>
        <dbReference type="Proteomes" id="UP000287033"/>
    </source>
</evidence>
<organism evidence="2 3">
    <name type="scientific">Chiloscyllium punctatum</name>
    <name type="common">Brownbanded bambooshark</name>
    <name type="synonym">Hemiscyllium punctatum</name>
    <dbReference type="NCBI Taxonomy" id="137246"/>
    <lineage>
        <taxon>Eukaryota</taxon>
        <taxon>Metazoa</taxon>
        <taxon>Chordata</taxon>
        <taxon>Craniata</taxon>
        <taxon>Vertebrata</taxon>
        <taxon>Chondrichthyes</taxon>
        <taxon>Elasmobranchii</taxon>
        <taxon>Galeomorphii</taxon>
        <taxon>Galeoidea</taxon>
        <taxon>Orectolobiformes</taxon>
        <taxon>Hemiscylliidae</taxon>
        <taxon>Chiloscyllium</taxon>
    </lineage>
</organism>
<reference evidence="2 3" key="1">
    <citation type="journal article" date="2018" name="Nat. Ecol. Evol.">
        <title>Shark genomes provide insights into elasmobranch evolution and the origin of vertebrates.</title>
        <authorList>
            <person name="Hara Y"/>
            <person name="Yamaguchi K"/>
            <person name="Onimaru K"/>
            <person name="Kadota M"/>
            <person name="Koyanagi M"/>
            <person name="Keeley SD"/>
            <person name="Tatsumi K"/>
            <person name="Tanaka K"/>
            <person name="Motone F"/>
            <person name="Kageyama Y"/>
            <person name="Nozu R"/>
            <person name="Adachi N"/>
            <person name="Nishimura O"/>
            <person name="Nakagawa R"/>
            <person name="Tanegashima C"/>
            <person name="Kiyatake I"/>
            <person name="Matsumoto R"/>
            <person name="Murakumo K"/>
            <person name="Nishida K"/>
            <person name="Terakita A"/>
            <person name="Kuratani S"/>
            <person name="Sato K"/>
            <person name="Hyodo S Kuraku.S."/>
        </authorList>
    </citation>
    <scope>NUCLEOTIDE SEQUENCE [LARGE SCALE GENOMIC DNA]</scope>
</reference>
<gene>
    <name evidence="2" type="ORF">chiPu_0031080</name>
</gene>
<proteinExistence type="predicted"/>
<keyword evidence="3" id="KW-1185">Reference proteome</keyword>